<dbReference type="SUPFAM" id="SSF55781">
    <property type="entry name" value="GAF domain-like"/>
    <property type="match status" value="1"/>
</dbReference>
<keyword evidence="7" id="KW-1185">Reference proteome</keyword>
<dbReference type="Gene3D" id="1.10.10.10">
    <property type="entry name" value="Winged helix-like DNA-binding domain superfamily/Winged helix DNA-binding domain"/>
    <property type="match status" value="1"/>
</dbReference>
<reference evidence="6 7" key="1">
    <citation type="submission" date="2023-04" db="EMBL/GenBank/DDBJ databases">
        <authorList>
            <person name="Hsu D."/>
        </authorList>
    </citation>
    <scope>NUCLEOTIDE SEQUENCE [LARGE SCALE GENOMIC DNA]</scope>
    <source>
        <strain evidence="6 7">MK1</strain>
    </source>
</reference>
<keyword evidence="2" id="KW-0238">DNA-binding</keyword>
<keyword evidence="1" id="KW-0805">Transcription regulation</keyword>
<keyword evidence="3" id="KW-0804">Transcription</keyword>
<dbReference type="InterPro" id="IPR011991">
    <property type="entry name" value="ArsR-like_HTH"/>
</dbReference>
<evidence type="ECO:0000313" key="6">
    <source>
        <dbReference type="EMBL" id="WRO22592.1"/>
    </source>
</evidence>
<dbReference type="InterPro" id="IPR036388">
    <property type="entry name" value="WH-like_DNA-bd_sf"/>
</dbReference>
<protein>
    <submittedName>
        <fullName evidence="6">IclR family transcriptional regulator</fullName>
    </submittedName>
</protein>
<dbReference type="InterPro" id="IPR029016">
    <property type="entry name" value="GAF-like_dom_sf"/>
</dbReference>
<dbReference type="AlphaFoldDB" id="A0AAU0UQF0"/>
<dbReference type="SUPFAM" id="SSF46785">
    <property type="entry name" value="Winged helix' DNA-binding domain"/>
    <property type="match status" value="1"/>
</dbReference>
<dbReference type="GO" id="GO:0003677">
    <property type="term" value="F:DNA binding"/>
    <property type="evidence" value="ECO:0007669"/>
    <property type="project" value="UniProtKB-KW"/>
</dbReference>
<evidence type="ECO:0000259" key="5">
    <source>
        <dbReference type="PROSITE" id="PS51078"/>
    </source>
</evidence>
<dbReference type="Gene3D" id="3.30.450.40">
    <property type="match status" value="1"/>
</dbReference>
<accession>A0AAU0UQF0</accession>
<dbReference type="EMBL" id="CP121694">
    <property type="protein sequence ID" value="WRO22592.1"/>
    <property type="molecule type" value="Genomic_DNA"/>
</dbReference>
<dbReference type="PANTHER" id="PTHR30136:SF35">
    <property type="entry name" value="HTH-TYPE TRANSCRIPTIONAL REGULATOR RV1719"/>
    <property type="match status" value="1"/>
</dbReference>
<evidence type="ECO:0000313" key="7">
    <source>
        <dbReference type="Proteomes" id="UP001329915"/>
    </source>
</evidence>
<dbReference type="KEGG" id="dbc:MFMK1_002429"/>
<dbReference type="CDD" id="cd00090">
    <property type="entry name" value="HTH_ARSR"/>
    <property type="match status" value="1"/>
</dbReference>
<evidence type="ECO:0000256" key="3">
    <source>
        <dbReference type="ARBA" id="ARBA00023163"/>
    </source>
</evidence>
<dbReference type="Pfam" id="PF09339">
    <property type="entry name" value="HTH_IclR"/>
    <property type="match status" value="1"/>
</dbReference>
<organism evidence="6 7">
    <name type="scientific">Metallumcola ferriviriculae</name>
    <dbReference type="NCBI Taxonomy" id="3039180"/>
    <lineage>
        <taxon>Bacteria</taxon>
        <taxon>Bacillati</taxon>
        <taxon>Bacillota</taxon>
        <taxon>Clostridia</taxon>
        <taxon>Neomoorellales</taxon>
        <taxon>Desulfitibacteraceae</taxon>
        <taxon>Metallumcola</taxon>
    </lineage>
</organism>
<sequence length="271" mass="29695">MPSNSHSPKYPVQTLEKALDIVEILSKVDGGEGLGVTELSKRLGIGKSTIHRILDTLAGYRYVEKTPANKYRLSWRLFELGASVPHQRSLNNIDAADLQGLCDKHGETVNVGVRVGDGVVIISKVNPETALRASLEVGTREPIHPTALGKVLTSEMDEQQVRALLGSEMQAHTNQTITSPDAFIKELEKVREQGYAIDNEEFCFGLSCISMPIRNYNGQIVAAISVTGPSFRMSFSKIMEIKDDLREVTKKISAHLGHERASGETAAARIE</sequence>
<evidence type="ECO:0000259" key="4">
    <source>
        <dbReference type="PROSITE" id="PS51077"/>
    </source>
</evidence>
<feature type="domain" description="IclR-ED" evidence="5">
    <location>
        <begin position="76"/>
        <end position="258"/>
    </location>
</feature>
<evidence type="ECO:0000256" key="2">
    <source>
        <dbReference type="ARBA" id="ARBA00023125"/>
    </source>
</evidence>
<dbReference type="PROSITE" id="PS51078">
    <property type="entry name" value="ICLR_ED"/>
    <property type="match status" value="1"/>
</dbReference>
<dbReference type="Proteomes" id="UP001329915">
    <property type="component" value="Chromosome"/>
</dbReference>
<feature type="domain" description="HTH iclR-type" evidence="4">
    <location>
        <begin position="12"/>
        <end position="75"/>
    </location>
</feature>
<dbReference type="RefSeq" id="WP_366922001.1">
    <property type="nucleotide sequence ID" value="NZ_CP121694.1"/>
</dbReference>
<evidence type="ECO:0000256" key="1">
    <source>
        <dbReference type="ARBA" id="ARBA00023015"/>
    </source>
</evidence>
<dbReference type="SMART" id="SM00346">
    <property type="entry name" value="HTH_ICLR"/>
    <property type="match status" value="1"/>
</dbReference>
<dbReference type="InterPro" id="IPR050707">
    <property type="entry name" value="HTH_MetabolicPath_Reg"/>
</dbReference>
<dbReference type="InterPro" id="IPR014757">
    <property type="entry name" value="Tscrpt_reg_IclR_C"/>
</dbReference>
<gene>
    <name evidence="6" type="ORF">MFMK1_002429</name>
</gene>
<dbReference type="PANTHER" id="PTHR30136">
    <property type="entry name" value="HELIX-TURN-HELIX TRANSCRIPTIONAL REGULATOR, ICLR FAMILY"/>
    <property type="match status" value="1"/>
</dbReference>
<dbReference type="GO" id="GO:0003700">
    <property type="term" value="F:DNA-binding transcription factor activity"/>
    <property type="evidence" value="ECO:0007669"/>
    <property type="project" value="TreeGrafter"/>
</dbReference>
<dbReference type="GO" id="GO:0045892">
    <property type="term" value="P:negative regulation of DNA-templated transcription"/>
    <property type="evidence" value="ECO:0007669"/>
    <property type="project" value="TreeGrafter"/>
</dbReference>
<dbReference type="PROSITE" id="PS51077">
    <property type="entry name" value="HTH_ICLR"/>
    <property type="match status" value="1"/>
</dbReference>
<dbReference type="InterPro" id="IPR036390">
    <property type="entry name" value="WH_DNA-bd_sf"/>
</dbReference>
<dbReference type="InterPro" id="IPR005471">
    <property type="entry name" value="Tscrpt_reg_IclR_N"/>
</dbReference>
<proteinExistence type="predicted"/>
<name>A0AAU0UQF0_9FIRM</name>
<dbReference type="Pfam" id="PF01614">
    <property type="entry name" value="IclR_C"/>
    <property type="match status" value="1"/>
</dbReference>